<dbReference type="InterPro" id="IPR013783">
    <property type="entry name" value="Ig-like_fold"/>
</dbReference>
<dbReference type="InterPro" id="IPR036116">
    <property type="entry name" value="FN3_sf"/>
</dbReference>
<proteinExistence type="predicted"/>
<accession>A0A0G1LY03</accession>
<dbReference type="Gene3D" id="2.60.40.10">
    <property type="entry name" value="Immunoglobulins"/>
    <property type="match status" value="1"/>
</dbReference>
<protein>
    <recommendedName>
        <fullName evidence="1">LTD domain-containing protein</fullName>
    </recommendedName>
</protein>
<gene>
    <name evidence="2" type="ORF">UW68_C0003G0028</name>
</gene>
<dbReference type="AlphaFoldDB" id="A0A0G1LY03"/>
<dbReference type="SUPFAM" id="SSF49265">
    <property type="entry name" value="Fibronectin type III"/>
    <property type="match status" value="1"/>
</dbReference>
<organism evidence="2 3">
    <name type="scientific">Candidatus Collierbacteria bacterium GW2011_GWB1_44_6</name>
    <dbReference type="NCBI Taxonomy" id="1618384"/>
    <lineage>
        <taxon>Bacteria</taxon>
        <taxon>Candidatus Collieribacteriota</taxon>
    </lineage>
</organism>
<dbReference type="Pfam" id="PF00932">
    <property type="entry name" value="LTD"/>
    <property type="match status" value="1"/>
</dbReference>
<evidence type="ECO:0000259" key="1">
    <source>
        <dbReference type="PROSITE" id="PS51841"/>
    </source>
</evidence>
<dbReference type="PROSITE" id="PS51841">
    <property type="entry name" value="LTD"/>
    <property type="match status" value="1"/>
</dbReference>
<dbReference type="SUPFAM" id="SSF74853">
    <property type="entry name" value="Lamin A/C globular tail domain"/>
    <property type="match status" value="1"/>
</dbReference>
<dbReference type="InterPro" id="IPR003961">
    <property type="entry name" value="FN3_dom"/>
</dbReference>
<comment type="caution">
    <text evidence="2">The sequence shown here is derived from an EMBL/GenBank/DDBJ whole genome shotgun (WGS) entry which is preliminary data.</text>
</comment>
<dbReference type="Proteomes" id="UP000034835">
    <property type="component" value="Unassembled WGS sequence"/>
</dbReference>
<dbReference type="STRING" id="1618384.UW68_C0003G0028"/>
<dbReference type="InterPro" id="IPR001322">
    <property type="entry name" value="Lamin_tail_dom"/>
</dbReference>
<evidence type="ECO:0000313" key="3">
    <source>
        <dbReference type="Proteomes" id="UP000034835"/>
    </source>
</evidence>
<feature type="domain" description="LTD" evidence="1">
    <location>
        <begin position="269"/>
        <end position="521"/>
    </location>
</feature>
<dbReference type="InterPro" id="IPR036415">
    <property type="entry name" value="Lamin_tail_dom_sf"/>
</dbReference>
<reference evidence="2 3" key="1">
    <citation type="journal article" date="2015" name="Nature">
        <title>rRNA introns, odd ribosomes, and small enigmatic genomes across a large radiation of phyla.</title>
        <authorList>
            <person name="Brown C.T."/>
            <person name="Hug L.A."/>
            <person name="Thomas B.C."/>
            <person name="Sharon I."/>
            <person name="Castelle C.J."/>
            <person name="Singh A."/>
            <person name="Wilkins M.J."/>
            <person name="Williams K.H."/>
            <person name="Banfield J.F."/>
        </authorList>
    </citation>
    <scope>NUCLEOTIDE SEQUENCE [LARGE SCALE GENOMIC DNA]</scope>
</reference>
<dbReference type="EMBL" id="LCJG01000003">
    <property type="protein sequence ID" value="KKT73707.1"/>
    <property type="molecule type" value="Genomic_DNA"/>
</dbReference>
<evidence type="ECO:0000313" key="2">
    <source>
        <dbReference type="EMBL" id="KKT73707.1"/>
    </source>
</evidence>
<dbReference type="CDD" id="cd00063">
    <property type="entry name" value="FN3"/>
    <property type="match status" value="1"/>
</dbReference>
<sequence length="521" mass="56160">MVSPSDKKDRRQIVLALAVFSIGSTNASYSDIESSASNSFSSGSVDLSLSDALLDFGGFVPGFSESQSVTLSNLGSLDQNYQAAISQTGGDTTFCNALGIDFSTAQSLLVSGNSINFPVQVSFTDHSPSLQNKSCEFDITFSAWQVGSDGAWGLRDVEVLSLTLSSGSWDESPPVISGINHLLATPGESNRPVATITWNTDELATSNLKWRIAGSSSWTFLSDDASADSLSHSRTIEGLLPDTNYQFRVISKDASGNERTSATKAFHTDGIRDEISGLSGVVINEFLPNPKGPENALRPGGEWIELYNNGTDTVYLMGWYLEDGQGHGLTLTNINTTHESIAPHGFAVVYRNGNPSFSLKNTAAGDTLSLFDHVGTLQDFHIYSAALGDSVIENKSFARYPDGSPTWFDPIPTPGDNNILDPILDFWITSNRNFVGFNLKNIQPFTALSYDLVYGTDGADQGLDGSDLLDHQDEYIKENLILGSRTTGGTPTYHQGIHNLQLTVTLSNSEGLELVLEKSLE</sequence>
<name>A0A0G1LY03_9BACT</name>